<dbReference type="InterPro" id="IPR006166">
    <property type="entry name" value="ERCC4_domain"/>
</dbReference>
<dbReference type="InterPro" id="IPR011335">
    <property type="entry name" value="Restrct_endonuc-II-like"/>
</dbReference>
<dbReference type="SMART" id="SM00891">
    <property type="entry name" value="ERCC4"/>
    <property type="match status" value="1"/>
</dbReference>
<dbReference type="SUPFAM" id="SSF52980">
    <property type="entry name" value="Restriction endonuclease-like"/>
    <property type="match status" value="1"/>
</dbReference>
<feature type="domain" description="ERCC4" evidence="2">
    <location>
        <begin position="4"/>
        <end position="83"/>
    </location>
</feature>
<dbReference type="RefSeq" id="WP_014127411.1">
    <property type="nucleotide sequence ID" value="NC_016070.1"/>
</dbReference>
<dbReference type="GO" id="GO:0006308">
    <property type="term" value="P:DNA catabolic process"/>
    <property type="evidence" value="ECO:0007669"/>
    <property type="project" value="InterPro"/>
</dbReference>
<dbReference type="AlphaFoldDB" id="G4RKR2"/>
<evidence type="ECO:0000313" key="3">
    <source>
        <dbReference type="EMBL" id="CCC82157.1"/>
    </source>
</evidence>
<dbReference type="GO" id="GO:0000727">
    <property type="term" value="P:double-strand break repair via break-induced replication"/>
    <property type="evidence" value="ECO:0007669"/>
    <property type="project" value="TreeGrafter"/>
</dbReference>
<keyword evidence="1" id="KW-0378">Hydrolase</keyword>
<evidence type="ECO:0000313" key="4">
    <source>
        <dbReference type="Proteomes" id="UP000002654"/>
    </source>
</evidence>
<dbReference type="PATRIC" id="fig|768679.9.peg.1549"/>
<dbReference type="GO" id="GO:0048257">
    <property type="term" value="F:3'-flap endonuclease activity"/>
    <property type="evidence" value="ECO:0007669"/>
    <property type="project" value="TreeGrafter"/>
</dbReference>
<dbReference type="STRING" id="768679.TTX_1531"/>
<evidence type="ECO:0000256" key="1">
    <source>
        <dbReference type="ARBA" id="ARBA00022801"/>
    </source>
</evidence>
<accession>G4RKR2</accession>
<name>G4RKR2_THETK</name>
<dbReference type="GO" id="GO:0003677">
    <property type="term" value="F:DNA binding"/>
    <property type="evidence" value="ECO:0007669"/>
    <property type="project" value="InterPro"/>
</dbReference>
<dbReference type="CDD" id="cd20075">
    <property type="entry name" value="XPF_nuclease_XPF_arch"/>
    <property type="match status" value="1"/>
</dbReference>
<dbReference type="PANTHER" id="PTHR13451:SF0">
    <property type="entry name" value="CROSSOVER JUNCTION ENDONUCLEASE MUS81"/>
    <property type="match status" value="1"/>
</dbReference>
<dbReference type="OrthoDB" id="121419at2157"/>
<dbReference type="HOGENOM" id="CLU_101253_0_0_2"/>
<evidence type="ECO:0000259" key="2">
    <source>
        <dbReference type="SMART" id="SM00891"/>
    </source>
</evidence>
<dbReference type="Gene3D" id="1.10.150.20">
    <property type="entry name" value="5' to 3' exonuclease, C-terminal subdomain"/>
    <property type="match status" value="1"/>
</dbReference>
<dbReference type="InterPro" id="IPR033309">
    <property type="entry name" value="Mus81"/>
</dbReference>
<dbReference type="Gene3D" id="3.40.50.10130">
    <property type="match status" value="1"/>
</dbReference>
<dbReference type="Pfam" id="PF02732">
    <property type="entry name" value="ERCC4"/>
    <property type="match status" value="1"/>
</dbReference>
<dbReference type="KEGG" id="ttn:TTX_1531"/>
<dbReference type="PaxDb" id="768679-TTX_1531"/>
<dbReference type="GO" id="GO:0008821">
    <property type="term" value="F:crossover junction DNA endonuclease activity"/>
    <property type="evidence" value="ECO:0007669"/>
    <property type="project" value="InterPro"/>
</dbReference>
<organism evidence="3 4">
    <name type="scientific">Thermoproteus tenax (strain ATCC 35583 / DSM 2078 / JCM 9277 / NBRC 100435 / Kra 1)</name>
    <dbReference type="NCBI Taxonomy" id="768679"/>
    <lineage>
        <taxon>Archaea</taxon>
        <taxon>Thermoproteota</taxon>
        <taxon>Thermoprotei</taxon>
        <taxon>Thermoproteales</taxon>
        <taxon>Thermoproteaceae</taxon>
        <taxon>Thermoproteus</taxon>
    </lineage>
</organism>
<keyword evidence="4" id="KW-1185">Reference proteome</keyword>
<reference evidence="3 4" key="1">
    <citation type="journal article" date="2011" name="PLoS ONE">
        <title>The complete genome sequence of Thermoproteus tenax: a physiologically versatile member of the Crenarchaeota.</title>
        <authorList>
            <person name="Siebers B."/>
            <person name="Zaparty M."/>
            <person name="Raddatz G."/>
            <person name="Tjaden B."/>
            <person name="Albers S.V."/>
            <person name="Bell S.D."/>
            <person name="Blombach F."/>
            <person name="Kletzin A."/>
            <person name="Kyrpides N."/>
            <person name="Lanz C."/>
            <person name="Plagens A."/>
            <person name="Rampp M."/>
            <person name="Rosinus A."/>
            <person name="von Jan M."/>
            <person name="Makarova K.S."/>
            <person name="Klenk H.P."/>
            <person name="Schuster S.C."/>
            <person name="Hensel R."/>
        </authorList>
    </citation>
    <scope>NUCLEOTIDE SEQUENCE [LARGE SCALE GENOMIC DNA]</scope>
    <source>
        <strain evidence="4">ATCC 35583 / DSM 2078 / JCM 9277 / NBRC 100435 / Kra 1</strain>
    </source>
</reference>
<dbReference type="GO" id="GO:0048476">
    <property type="term" value="C:Holliday junction resolvase complex"/>
    <property type="evidence" value="ECO:0007669"/>
    <property type="project" value="TreeGrafter"/>
</dbReference>
<protein>
    <submittedName>
        <fullName evidence="3">XPF endonuclease</fullName>
    </submittedName>
</protein>
<keyword evidence="3" id="KW-0255">Endonuclease</keyword>
<dbReference type="Proteomes" id="UP000002654">
    <property type="component" value="Chromosome"/>
</dbReference>
<dbReference type="GeneID" id="11262409"/>
<dbReference type="PANTHER" id="PTHR13451">
    <property type="entry name" value="CLASS II CROSSOVER JUNCTION ENDONUCLEASE MUS81"/>
    <property type="match status" value="1"/>
</dbReference>
<keyword evidence="3" id="KW-0540">Nuclease</keyword>
<dbReference type="eggNOG" id="arCOG04206">
    <property type="taxonomic scope" value="Archaea"/>
</dbReference>
<gene>
    <name evidence="3" type="ordered locus">TTX_1531</name>
</gene>
<sequence length="216" mass="24091">MSFIVIADTREYRSDVIKYIKEAGCQVLEKQLDVGDYVAGLFVFERKSSHDFVTSIVDNRLFDQLSRLKTSGLRPVVLIEGDLWRALSQRAVHPNAVLGAQLAILRMGVGIIYTQTQEQSGNAICLAAKQSEKEGRGVRLPRSKEADLNSIRIQLLTSLPGVGVKTAEELLKRYGTPLRALQNYKYWPLSTKALLKIKRILEGDQDEEGGGLLSFI</sequence>
<dbReference type="EMBL" id="FN869859">
    <property type="protein sequence ID" value="CCC82157.1"/>
    <property type="molecule type" value="Genomic_DNA"/>
</dbReference>
<proteinExistence type="predicted"/>